<evidence type="ECO:0000313" key="2">
    <source>
        <dbReference type="Proteomes" id="UP000325333"/>
    </source>
</evidence>
<dbReference type="EMBL" id="VEWN01000010">
    <property type="protein sequence ID" value="KAA1054447.1"/>
    <property type="molecule type" value="Genomic_DNA"/>
</dbReference>
<sequence length="41" mass="4500">MEVLRPSTKVEQRLNGADVAIAGIGAPKFRAHNDETNPLWP</sequence>
<comment type="caution">
    <text evidence="1">The sequence shown here is derived from an EMBL/GenBank/DDBJ whole genome shotgun (WGS) entry which is preliminary data.</text>
</comment>
<name>A0A5B0KP48_9PROT</name>
<proteinExistence type="predicted"/>
<organism evidence="1 2">
    <name type="scientific">Azospirillum argentinense</name>
    <dbReference type="NCBI Taxonomy" id="2970906"/>
    <lineage>
        <taxon>Bacteria</taxon>
        <taxon>Pseudomonadati</taxon>
        <taxon>Pseudomonadota</taxon>
        <taxon>Alphaproteobacteria</taxon>
        <taxon>Rhodospirillales</taxon>
        <taxon>Azospirillaceae</taxon>
        <taxon>Azospirillum</taxon>
    </lineage>
</organism>
<dbReference type="Proteomes" id="UP000325333">
    <property type="component" value="Unassembled WGS sequence"/>
</dbReference>
<reference evidence="1 2" key="1">
    <citation type="submission" date="2019-07" db="EMBL/GenBank/DDBJ databases">
        <title>Genome sequencing of the stress-tolerant strain Azospirillum brasilense Az19.</title>
        <authorList>
            <person name="Maroniche G.A."/>
            <person name="Garcia J.E."/>
            <person name="Pagnussat L."/>
            <person name="Amenta M."/>
            <person name="Creus C.M."/>
        </authorList>
    </citation>
    <scope>NUCLEOTIDE SEQUENCE [LARGE SCALE GENOMIC DNA]</scope>
    <source>
        <strain evidence="1 2">Az19</strain>
    </source>
</reference>
<evidence type="ECO:0000313" key="1">
    <source>
        <dbReference type="EMBL" id="KAA1054447.1"/>
    </source>
</evidence>
<protein>
    <submittedName>
        <fullName evidence="1">Uncharacterized protein</fullName>
    </submittedName>
</protein>
<dbReference type="AlphaFoldDB" id="A0A5B0KP48"/>
<accession>A0A5B0KP48</accession>
<gene>
    <name evidence="1" type="ORF">FH063_006703</name>
</gene>